<protein>
    <submittedName>
        <fullName evidence="1">Uncharacterized protein</fullName>
    </submittedName>
</protein>
<organism evidence="1 2">
    <name type="scientific">Pseudomonas asuensis</name>
    <dbReference type="NCBI Taxonomy" id="1825787"/>
    <lineage>
        <taxon>Bacteria</taxon>
        <taxon>Pseudomonadati</taxon>
        <taxon>Pseudomonadota</taxon>
        <taxon>Gammaproteobacteria</taxon>
        <taxon>Pseudomonadales</taxon>
        <taxon>Pseudomonadaceae</taxon>
        <taxon>Pseudomonas</taxon>
    </lineage>
</organism>
<keyword evidence="2" id="KW-1185">Reference proteome</keyword>
<dbReference type="RefSeq" id="WP_188866897.1">
    <property type="nucleotide sequence ID" value="NZ_BMNW01000006.1"/>
</dbReference>
<comment type="caution">
    <text evidence="1">The sequence shown here is derived from an EMBL/GenBank/DDBJ whole genome shotgun (WGS) entry which is preliminary data.</text>
</comment>
<reference evidence="2" key="1">
    <citation type="journal article" date="2019" name="Int. J. Syst. Evol. Microbiol.">
        <title>The Global Catalogue of Microorganisms (GCM) 10K type strain sequencing project: providing services to taxonomists for standard genome sequencing and annotation.</title>
        <authorList>
            <consortium name="The Broad Institute Genomics Platform"/>
            <consortium name="The Broad Institute Genome Sequencing Center for Infectious Disease"/>
            <person name="Wu L."/>
            <person name="Ma J."/>
        </authorList>
    </citation>
    <scope>NUCLEOTIDE SEQUENCE [LARGE SCALE GENOMIC DNA]</scope>
    <source>
        <strain evidence="2">JCM 13501</strain>
    </source>
</reference>
<name>A0ABQ2GXD1_9PSED</name>
<proteinExistence type="predicted"/>
<sequence length="81" mass="8632">MSLPVIVDANSIAFRSSINCVGAIAAAVQGKRCILYSSGIRRDTNISKAYASDVAVGESEKAGARYALDILREHCGSPWRC</sequence>
<evidence type="ECO:0000313" key="2">
    <source>
        <dbReference type="Proteomes" id="UP000616499"/>
    </source>
</evidence>
<dbReference type="Proteomes" id="UP000616499">
    <property type="component" value="Unassembled WGS sequence"/>
</dbReference>
<accession>A0ABQ2GXD1</accession>
<gene>
    <name evidence="1" type="ORF">GCM10009425_29650</name>
</gene>
<evidence type="ECO:0000313" key="1">
    <source>
        <dbReference type="EMBL" id="GGM16744.1"/>
    </source>
</evidence>
<dbReference type="EMBL" id="BMNW01000006">
    <property type="protein sequence ID" value="GGM16744.1"/>
    <property type="molecule type" value="Genomic_DNA"/>
</dbReference>